<evidence type="ECO:0000313" key="2">
    <source>
        <dbReference type="Proteomes" id="UP000596661"/>
    </source>
</evidence>
<accession>A0A803QQE2</accession>
<dbReference type="AlphaFoldDB" id="A0A803QQE2"/>
<dbReference type="Proteomes" id="UP000596661">
    <property type="component" value="Unassembled WGS sequence"/>
</dbReference>
<dbReference type="EMBL" id="UZAU01000811">
    <property type="status" value="NOT_ANNOTATED_CDS"/>
    <property type="molecule type" value="Genomic_DNA"/>
</dbReference>
<keyword evidence="2" id="KW-1185">Reference proteome</keyword>
<proteinExistence type="predicted"/>
<evidence type="ECO:0000313" key="1">
    <source>
        <dbReference type="EnsemblPlants" id="cds.evm.model.10.790"/>
    </source>
</evidence>
<sequence>MIGGLGGASGMLEELFGNGVWPELREPVTRVLAIEDGERRNYIERIRVLNSSDTVLVEFNGLHTVLCNGVCSLPIWSHIPNQIESIVFTTRTALLRLLCSFLLLSLRHDSRVQRAPKSRD</sequence>
<dbReference type="Gramene" id="evm.model.10.790">
    <property type="protein sequence ID" value="cds.evm.model.10.790"/>
    <property type="gene ID" value="evm.TU.10.790"/>
</dbReference>
<dbReference type="EnsemblPlants" id="evm.model.10.790">
    <property type="protein sequence ID" value="cds.evm.model.10.790"/>
    <property type="gene ID" value="evm.TU.10.790"/>
</dbReference>
<reference evidence="1" key="1">
    <citation type="submission" date="2021-03" db="UniProtKB">
        <authorList>
            <consortium name="EnsemblPlants"/>
        </authorList>
    </citation>
    <scope>IDENTIFICATION</scope>
</reference>
<name>A0A803QQE2_CANSA</name>
<organism evidence="1 2">
    <name type="scientific">Cannabis sativa</name>
    <name type="common">Hemp</name>
    <name type="synonym">Marijuana</name>
    <dbReference type="NCBI Taxonomy" id="3483"/>
    <lineage>
        <taxon>Eukaryota</taxon>
        <taxon>Viridiplantae</taxon>
        <taxon>Streptophyta</taxon>
        <taxon>Embryophyta</taxon>
        <taxon>Tracheophyta</taxon>
        <taxon>Spermatophyta</taxon>
        <taxon>Magnoliopsida</taxon>
        <taxon>eudicotyledons</taxon>
        <taxon>Gunneridae</taxon>
        <taxon>Pentapetalae</taxon>
        <taxon>rosids</taxon>
        <taxon>fabids</taxon>
        <taxon>Rosales</taxon>
        <taxon>Cannabaceae</taxon>
        <taxon>Cannabis</taxon>
    </lineage>
</organism>
<protein>
    <submittedName>
        <fullName evidence="1">Uncharacterized protein</fullName>
    </submittedName>
</protein>